<evidence type="ECO:0000313" key="3">
    <source>
        <dbReference type="EMBL" id="KAJ1194187.1"/>
    </source>
</evidence>
<dbReference type="EMBL" id="JANPWB010000004">
    <property type="protein sequence ID" value="KAJ1194187.1"/>
    <property type="molecule type" value="Genomic_DNA"/>
</dbReference>
<organism evidence="3 4">
    <name type="scientific">Pleurodeles waltl</name>
    <name type="common">Iberian ribbed newt</name>
    <dbReference type="NCBI Taxonomy" id="8319"/>
    <lineage>
        <taxon>Eukaryota</taxon>
        <taxon>Metazoa</taxon>
        <taxon>Chordata</taxon>
        <taxon>Craniata</taxon>
        <taxon>Vertebrata</taxon>
        <taxon>Euteleostomi</taxon>
        <taxon>Amphibia</taxon>
        <taxon>Batrachia</taxon>
        <taxon>Caudata</taxon>
        <taxon>Salamandroidea</taxon>
        <taxon>Salamandridae</taxon>
        <taxon>Pleurodelinae</taxon>
        <taxon>Pleurodeles</taxon>
    </lineage>
</organism>
<feature type="coiled-coil region" evidence="1">
    <location>
        <begin position="81"/>
        <end position="129"/>
    </location>
</feature>
<gene>
    <name evidence="3" type="ORF">NDU88_003482</name>
</gene>
<keyword evidence="1" id="KW-0175">Coiled coil</keyword>
<sequence length="223" mass="24262">MGRHRGTEASWGNTMEQYTTPVAPLQRQARSEVSGDVADAPSSAGEPSRKELLAAIQGSRVALEGKIETFALEVNLLRADLRKVSNKVKAAEGSIAELQSEVGTLRTQMAQATSTVGRLEARLEDAERRSFPESQTAYSVYKIPGQPSVSLLKDTVSPSVLAWRRSLMVWTKVEGAALWREDAMGLRTYPLSASWDEILTQLQGEDQVIIAGDPMPPNELAPA</sequence>
<dbReference type="Proteomes" id="UP001066276">
    <property type="component" value="Chromosome 2_2"/>
</dbReference>
<evidence type="ECO:0000256" key="2">
    <source>
        <dbReference type="SAM" id="MobiDB-lite"/>
    </source>
</evidence>
<feature type="compositionally biased region" description="Polar residues" evidence="2">
    <location>
        <begin position="10"/>
        <end position="20"/>
    </location>
</feature>
<dbReference type="Gene3D" id="1.20.5.340">
    <property type="match status" value="1"/>
</dbReference>
<feature type="region of interest" description="Disordered" evidence="2">
    <location>
        <begin position="1"/>
        <end position="49"/>
    </location>
</feature>
<accession>A0AAV7V061</accession>
<proteinExistence type="predicted"/>
<name>A0AAV7V061_PLEWA</name>
<comment type="caution">
    <text evidence="3">The sequence shown here is derived from an EMBL/GenBank/DDBJ whole genome shotgun (WGS) entry which is preliminary data.</text>
</comment>
<dbReference type="AlphaFoldDB" id="A0AAV7V061"/>
<keyword evidence="4" id="KW-1185">Reference proteome</keyword>
<reference evidence="3" key="1">
    <citation type="journal article" date="2022" name="bioRxiv">
        <title>Sequencing and chromosome-scale assembly of the giantPleurodeles waltlgenome.</title>
        <authorList>
            <person name="Brown T."/>
            <person name="Elewa A."/>
            <person name="Iarovenko S."/>
            <person name="Subramanian E."/>
            <person name="Araus A.J."/>
            <person name="Petzold A."/>
            <person name="Susuki M."/>
            <person name="Suzuki K.-i.T."/>
            <person name="Hayashi T."/>
            <person name="Toyoda A."/>
            <person name="Oliveira C."/>
            <person name="Osipova E."/>
            <person name="Leigh N.D."/>
            <person name="Simon A."/>
            <person name="Yun M.H."/>
        </authorList>
    </citation>
    <scope>NUCLEOTIDE SEQUENCE</scope>
    <source>
        <strain evidence="3">20211129_DDA</strain>
        <tissue evidence="3">Liver</tissue>
    </source>
</reference>
<evidence type="ECO:0000256" key="1">
    <source>
        <dbReference type="SAM" id="Coils"/>
    </source>
</evidence>
<protein>
    <submittedName>
        <fullName evidence="3">Uncharacterized protein</fullName>
    </submittedName>
</protein>
<evidence type="ECO:0000313" key="4">
    <source>
        <dbReference type="Proteomes" id="UP001066276"/>
    </source>
</evidence>